<comment type="similarity">
    <text evidence="1">Belongs to the DprA/Smf family.</text>
</comment>
<proteinExistence type="inferred from homology"/>
<evidence type="ECO:0000256" key="1">
    <source>
        <dbReference type="ARBA" id="ARBA00006525"/>
    </source>
</evidence>
<evidence type="ECO:0000313" key="4">
    <source>
        <dbReference type="Proteomes" id="UP000011586"/>
    </source>
</evidence>
<accession>M0E3A0</accession>
<dbReference type="PANTHER" id="PTHR43022:SF1">
    <property type="entry name" value="PROTEIN SMF"/>
    <property type="match status" value="1"/>
</dbReference>
<dbReference type="AlphaFoldDB" id="M0E3A0"/>
<dbReference type="InterPro" id="IPR057666">
    <property type="entry name" value="DrpA_SLOG"/>
</dbReference>
<evidence type="ECO:0000313" key="3">
    <source>
        <dbReference type="EMBL" id="ELZ41488.1"/>
    </source>
</evidence>
<dbReference type="EMBL" id="AOJK01000063">
    <property type="protein sequence ID" value="ELZ41488.1"/>
    <property type="molecule type" value="Genomic_DNA"/>
</dbReference>
<sequence length="253" mass="27056">MDQATYDSLQKLDETIEQYIERITSASEEGISLLTPIDDEYPDKLLSHHAPLTLFLKGDYSLLEANRLSFAGSRDASDETLEWTQEVSSTLAVEGYCIVSGGAFGVDAAAHEAALDAGGNTIIVSPSGHNNPYPAANAELFDRVEQNGLIISHRFPDEEPARGGFLYRNKTNSALSSGIVIAAASKDGGSMAQYEAAIKQGKQVFVPAKSVGANPNEGLRQMRSSNQASIIESANDLLSKDSSQAGQKTLGDW</sequence>
<gene>
    <name evidence="3" type="ORF">C463_12432</name>
</gene>
<feature type="domain" description="Smf/DprA SLOG" evidence="2">
    <location>
        <begin position="33"/>
        <end position="239"/>
    </location>
</feature>
<dbReference type="InterPro" id="IPR003488">
    <property type="entry name" value="DprA"/>
</dbReference>
<dbReference type="SUPFAM" id="SSF102405">
    <property type="entry name" value="MCP/YpsA-like"/>
    <property type="match status" value="1"/>
</dbReference>
<dbReference type="GO" id="GO:0009294">
    <property type="term" value="P:DNA-mediated transformation"/>
    <property type="evidence" value="ECO:0007669"/>
    <property type="project" value="InterPro"/>
</dbReference>
<dbReference type="STRING" id="1227465.C463_12432"/>
<protein>
    <submittedName>
        <fullName evidence="3">Protein smf</fullName>
    </submittedName>
</protein>
<name>M0E3A0_9EURY</name>
<dbReference type="Gene3D" id="3.40.50.450">
    <property type="match status" value="1"/>
</dbReference>
<evidence type="ECO:0000259" key="2">
    <source>
        <dbReference type="Pfam" id="PF02481"/>
    </source>
</evidence>
<organism evidence="3 4">
    <name type="scientific">Halorubrum californiense DSM 19288</name>
    <dbReference type="NCBI Taxonomy" id="1227465"/>
    <lineage>
        <taxon>Archaea</taxon>
        <taxon>Methanobacteriati</taxon>
        <taxon>Methanobacteriota</taxon>
        <taxon>Stenosarchaea group</taxon>
        <taxon>Halobacteria</taxon>
        <taxon>Halobacteriales</taxon>
        <taxon>Haloferacaceae</taxon>
        <taxon>Halorubrum</taxon>
    </lineage>
</organism>
<keyword evidence="4" id="KW-1185">Reference proteome</keyword>
<reference evidence="3 4" key="1">
    <citation type="journal article" date="2014" name="PLoS Genet.">
        <title>Phylogenetically driven sequencing of extremely halophilic archaea reveals strategies for static and dynamic osmo-response.</title>
        <authorList>
            <person name="Becker E.A."/>
            <person name="Seitzer P.M."/>
            <person name="Tritt A."/>
            <person name="Larsen D."/>
            <person name="Krusor M."/>
            <person name="Yao A.I."/>
            <person name="Wu D."/>
            <person name="Madern D."/>
            <person name="Eisen J.A."/>
            <person name="Darling A.E."/>
            <person name="Facciotti M.T."/>
        </authorList>
    </citation>
    <scope>NUCLEOTIDE SEQUENCE [LARGE SCALE GENOMIC DNA]</scope>
    <source>
        <strain evidence="3 4">DSM 19288</strain>
    </source>
</reference>
<dbReference type="Pfam" id="PF02481">
    <property type="entry name" value="DNA_processg_A"/>
    <property type="match status" value="1"/>
</dbReference>
<comment type="caution">
    <text evidence="3">The sequence shown here is derived from an EMBL/GenBank/DDBJ whole genome shotgun (WGS) entry which is preliminary data.</text>
</comment>
<dbReference type="PANTHER" id="PTHR43022">
    <property type="entry name" value="PROTEIN SMF"/>
    <property type="match status" value="1"/>
</dbReference>
<dbReference type="Proteomes" id="UP000011586">
    <property type="component" value="Unassembled WGS sequence"/>
</dbReference>